<evidence type="ECO:0000313" key="2">
    <source>
        <dbReference type="EnsemblProtists" id="HpaP801379"/>
    </source>
</evidence>
<evidence type="ECO:0000313" key="3">
    <source>
        <dbReference type="Proteomes" id="UP000011713"/>
    </source>
</evidence>
<reference evidence="3" key="1">
    <citation type="journal article" date="2010" name="Science">
        <title>Signatures of adaptation to obligate biotrophy in the Hyaloperonospora arabidopsidis genome.</title>
        <authorList>
            <person name="Baxter L."/>
            <person name="Tripathy S."/>
            <person name="Ishaque N."/>
            <person name="Boot N."/>
            <person name="Cabral A."/>
            <person name="Kemen E."/>
            <person name="Thines M."/>
            <person name="Ah-Fong A."/>
            <person name="Anderson R."/>
            <person name="Badejoko W."/>
            <person name="Bittner-Eddy P."/>
            <person name="Boore J.L."/>
            <person name="Chibucos M.C."/>
            <person name="Coates M."/>
            <person name="Dehal P."/>
            <person name="Delehaunty K."/>
            <person name="Dong S."/>
            <person name="Downton P."/>
            <person name="Dumas B."/>
            <person name="Fabro G."/>
            <person name="Fronick C."/>
            <person name="Fuerstenberg S.I."/>
            <person name="Fulton L."/>
            <person name="Gaulin E."/>
            <person name="Govers F."/>
            <person name="Hughes L."/>
            <person name="Humphray S."/>
            <person name="Jiang R.H."/>
            <person name="Judelson H."/>
            <person name="Kamoun S."/>
            <person name="Kyung K."/>
            <person name="Meijer H."/>
            <person name="Minx P."/>
            <person name="Morris P."/>
            <person name="Nelson J."/>
            <person name="Phuntumart V."/>
            <person name="Qutob D."/>
            <person name="Rehmany A."/>
            <person name="Rougon-Cardoso A."/>
            <person name="Ryden P."/>
            <person name="Torto-Alalibo T."/>
            <person name="Studholme D."/>
            <person name="Wang Y."/>
            <person name="Win J."/>
            <person name="Wood J."/>
            <person name="Clifton S.W."/>
            <person name="Rogers J."/>
            <person name="Van den Ackerveken G."/>
            <person name="Jones J.D."/>
            <person name="McDowell J.M."/>
            <person name="Beynon J."/>
            <person name="Tyler B.M."/>
        </authorList>
    </citation>
    <scope>NUCLEOTIDE SEQUENCE [LARGE SCALE GENOMIC DNA]</scope>
    <source>
        <strain evidence="3">Emoy2</strain>
    </source>
</reference>
<proteinExistence type="predicted"/>
<dbReference type="HOGENOM" id="CLU_1716604_0_0_1"/>
<dbReference type="Proteomes" id="UP000011713">
    <property type="component" value="Unassembled WGS sequence"/>
</dbReference>
<dbReference type="EMBL" id="JH598325">
    <property type="status" value="NOT_ANNOTATED_CDS"/>
    <property type="molecule type" value="Genomic_DNA"/>
</dbReference>
<keyword evidence="3" id="KW-1185">Reference proteome</keyword>
<dbReference type="InParanoid" id="M4B529"/>
<dbReference type="EnsemblProtists" id="HpaT801379">
    <property type="protein sequence ID" value="HpaP801379"/>
    <property type="gene ID" value="HpaG801379"/>
</dbReference>
<reference evidence="2" key="2">
    <citation type="submission" date="2015-06" db="UniProtKB">
        <authorList>
            <consortium name="EnsemblProtists"/>
        </authorList>
    </citation>
    <scope>IDENTIFICATION</scope>
    <source>
        <strain evidence="2">Emoy2</strain>
    </source>
</reference>
<feature type="compositionally biased region" description="Polar residues" evidence="1">
    <location>
        <begin position="42"/>
        <end position="51"/>
    </location>
</feature>
<evidence type="ECO:0000256" key="1">
    <source>
        <dbReference type="SAM" id="MobiDB-lite"/>
    </source>
</evidence>
<dbReference type="AlphaFoldDB" id="M4B529"/>
<feature type="region of interest" description="Disordered" evidence="1">
    <location>
        <begin position="1"/>
        <end position="51"/>
    </location>
</feature>
<dbReference type="eggNOG" id="ENOG502SWG9">
    <property type="taxonomic scope" value="Eukaryota"/>
</dbReference>
<name>M4B529_HYAAE</name>
<dbReference type="VEuPathDB" id="FungiDB:HpaG801379"/>
<protein>
    <recommendedName>
        <fullName evidence="4">RxLR effector candidate protein</fullName>
    </recommendedName>
</protein>
<evidence type="ECO:0008006" key="4">
    <source>
        <dbReference type="Google" id="ProtNLM"/>
    </source>
</evidence>
<sequence>MSPNGDFAHEFAEDEEKFDSSTVDTSGLERAGNGGEFEEKSNTVSRDQGGNNELLDLMRGLAGRLEHLESSQTELRKEVALRVKAGREMGDHPRTPDRSPSMFESALGRGPRMHLDSLSETPEREANRRQYFNGDHDGYFVKHQRGYGDPNYLRRPTVILELIEFHAWVRWK</sequence>
<organism evidence="2 3">
    <name type="scientific">Hyaloperonospora arabidopsidis (strain Emoy2)</name>
    <name type="common">Downy mildew agent</name>
    <name type="synonym">Peronospora arabidopsidis</name>
    <dbReference type="NCBI Taxonomy" id="559515"/>
    <lineage>
        <taxon>Eukaryota</taxon>
        <taxon>Sar</taxon>
        <taxon>Stramenopiles</taxon>
        <taxon>Oomycota</taxon>
        <taxon>Peronosporomycetes</taxon>
        <taxon>Peronosporales</taxon>
        <taxon>Peronosporaceae</taxon>
        <taxon>Hyaloperonospora</taxon>
    </lineage>
</organism>
<accession>M4B529</accession>